<keyword evidence="8" id="KW-0812">Transmembrane</keyword>
<reference evidence="11" key="1">
    <citation type="submission" date="2016-11" db="EMBL/GenBank/DDBJ databases">
        <authorList>
            <person name="Varghese N."/>
            <person name="Submissions S."/>
        </authorList>
    </citation>
    <scope>NUCLEOTIDE SEQUENCE [LARGE SCALE GENOMIC DNA]</scope>
    <source>
        <strain evidence="11">Sac-22</strain>
    </source>
</reference>
<evidence type="ECO:0000256" key="7">
    <source>
        <dbReference type="SAM" id="MobiDB-lite"/>
    </source>
</evidence>
<dbReference type="InterPro" id="IPR009056">
    <property type="entry name" value="Cyt_c-like_dom"/>
</dbReference>
<evidence type="ECO:0000256" key="6">
    <source>
        <dbReference type="PROSITE-ProRule" id="PRU00433"/>
    </source>
</evidence>
<keyword evidence="4" id="KW-0249">Electron transport</keyword>
<dbReference type="PROSITE" id="PS51007">
    <property type="entry name" value="CYTC"/>
    <property type="match status" value="1"/>
</dbReference>
<proteinExistence type="predicted"/>
<keyword evidence="2 6" id="KW-0349">Heme</keyword>
<dbReference type="PANTHER" id="PTHR40942">
    <property type="match status" value="1"/>
</dbReference>
<gene>
    <name evidence="10" type="ORF">SAMN05192549_1121</name>
</gene>
<dbReference type="Proteomes" id="UP000184339">
    <property type="component" value="Unassembled WGS sequence"/>
</dbReference>
<keyword evidence="5 6" id="KW-0408">Iron</keyword>
<dbReference type="EMBL" id="FRCX01000012">
    <property type="protein sequence ID" value="SHN67543.1"/>
    <property type="molecule type" value="Genomic_DNA"/>
</dbReference>
<evidence type="ECO:0000256" key="1">
    <source>
        <dbReference type="ARBA" id="ARBA00022448"/>
    </source>
</evidence>
<evidence type="ECO:0000259" key="9">
    <source>
        <dbReference type="PROSITE" id="PS51007"/>
    </source>
</evidence>
<evidence type="ECO:0000313" key="10">
    <source>
        <dbReference type="EMBL" id="SHN67543.1"/>
    </source>
</evidence>
<dbReference type="PANTHER" id="PTHR40942:SF4">
    <property type="entry name" value="CYTOCHROME C5"/>
    <property type="match status" value="1"/>
</dbReference>
<keyword evidence="8" id="KW-0472">Membrane</keyword>
<keyword evidence="8" id="KW-1133">Transmembrane helix</keyword>
<dbReference type="Gene3D" id="1.10.760.10">
    <property type="entry name" value="Cytochrome c-like domain"/>
    <property type="match status" value="1"/>
</dbReference>
<evidence type="ECO:0000256" key="3">
    <source>
        <dbReference type="ARBA" id="ARBA00022723"/>
    </source>
</evidence>
<accession>A0A1M7TA23</accession>
<dbReference type="AlphaFoldDB" id="A0A1M7TA23"/>
<evidence type="ECO:0000256" key="2">
    <source>
        <dbReference type="ARBA" id="ARBA00022617"/>
    </source>
</evidence>
<dbReference type="GO" id="GO:0009055">
    <property type="term" value="F:electron transfer activity"/>
    <property type="evidence" value="ECO:0007669"/>
    <property type="project" value="InterPro"/>
</dbReference>
<dbReference type="PRINTS" id="PR00607">
    <property type="entry name" value="CYTCHROMECIE"/>
</dbReference>
<dbReference type="GO" id="GO:0005506">
    <property type="term" value="F:iron ion binding"/>
    <property type="evidence" value="ECO:0007669"/>
    <property type="project" value="InterPro"/>
</dbReference>
<feature type="domain" description="Cytochrome c" evidence="9">
    <location>
        <begin position="79"/>
        <end position="159"/>
    </location>
</feature>
<evidence type="ECO:0000313" key="11">
    <source>
        <dbReference type="Proteomes" id="UP000184339"/>
    </source>
</evidence>
<keyword evidence="11" id="KW-1185">Reference proteome</keyword>
<dbReference type="Pfam" id="PF13442">
    <property type="entry name" value="Cytochrome_CBB3"/>
    <property type="match status" value="1"/>
</dbReference>
<dbReference type="InterPro" id="IPR002323">
    <property type="entry name" value="Cyt_CIE"/>
</dbReference>
<name>A0A1M7TA23_9BURK</name>
<dbReference type="OrthoDB" id="9814708at2"/>
<feature type="compositionally biased region" description="Low complexity" evidence="7">
    <location>
        <begin position="168"/>
        <end position="178"/>
    </location>
</feature>
<evidence type="ECO:0000256" key="5">
    <source>
        <dbReference type="ARBA" id="ARBA00023004"/>
    </source>
</evidence>
<feature type="region of interest" description="Disordered" evidence="7">
    <location>
        <begin position="164"/>
        <end position="185"/>
    </location>
</feature>
<dbReference type="SUPFAM" id="SSF46626">
    <property type="entry name" value="Cytochrome c"/>
    <property type="match status" value="1"/>
</dbReference>
<keyword evidence="1" id="KW-0813">Transport</keyword>
<organism evidence="10 11">
    <name type="scientific">Duganella sacchari</name>
    <dbReference type="NCBI Taxonomy" id="551987"/>
    <lineage>
        <taxon>Bacteria</taxon>
        <taxon>Pseudomonadati</taxon>
        <taxon>Pseudomonadota</taxon>
        <taxon>Betaproteobacteria</taxon>
        <taxon>Burkholderiales</taxon>
        <taxon>Oxalobacteraceae</taxon>
        <taxon>Telluria group</taxon>
        <taxon>Duganella</taxon>
    </lineage>
</organism>
<evidence type="ECO:0000256" key="4">
    <source>
        <dbReference type="ARBA" id="ARBA00022982"/>
    </source>
</evidence>
<dbReference type="STRING" id="551987.SAMN05192549_1121"/>
<sequence length="185" mass="19047">MSDTHNEHESVIRTPKQLVIAVIGFFAIVIFGIVLLVQFVTTTKLTGAGSNSQAPEEIATRIAPVADEGYTLKDANGPKVLQTGEAIYTSTCAACHGAGVAGAPKFGDAGAWGARISQGYDTVVKHALEGLRAMPAKGGNPDLDDVEVARAVVWMANHAGGKFKEPEVPAAPAAAAAEPAKDAAK</sequence>
<dbReference type="GO" id="GO:0020037">
    <property type="term" value="F:heme binding"/>
    <property type="evidence" value="ECO:0007669"/>
    <property type="project" value="InterPro"/>
</dbReference>
<protein>
    <submittedName>
        <fullName evidence="10">Cytochrome c5</fullName>
    </submittedName>
</protein>
<dbReference type="InterPro" id="IPR036909">
    <property type="entry name" value="Cyt_c-like_dom_sf"/>
</dbReference>
<keyword evidence="3 6" id="KW-0479">Metal-binding</keyword>
<dbReference type="RefSeq" id="WP_072787908.1">
    <property type="nucleotide sequence ID" value="NZ_FRCX01000012.1"/>
</dbReference>
<feature type="transmembrane region" description="Helical" evidence="8">
    <location>
        <begin position="18"/>
        <end position="40"/>
    </location>
</feature>
<evidence type="ECO:0000256" key="8">
    <source>
        <dbReference type="SAM" id="Phobius"/>
    </source>
</evidence>